<keyword evidence="1" id="KW-0812">Transmembrane</keyword>
<accession>A0ABY4J9Z6</accession>
<keyword evidence="1" id="KW-1133">Transmembrane helix</keyword>
<sequence length="201" mass="21199">MRFILLFLSSLLLALPTTAQDVILQTDGAEVPGKVLAITPERVTYVSAAADTLQLPAAQVFLIRYANGTKEVLRNLATPAPAPTPAISPTEAYAQGRHDARVHFKAPGAFWGTFGATAVSIPVLGGLGGLATGTAIAVTPPKEHNLNVPDRQRQSDANYMRGYEKQAQRKKVGKAAAGFGTGLVTGAALWLLIAFSTIKHI</sequence>
<keyword evidence="4" id="KW-1185">Reference proteome</keyword>
<evidence type="ECO:0000313" key="4">
    <source>
        <dbReference type="Proteomes" id="UP000829647"/>
    </source>
</evidence>
<evidence type="ECO:0000313" key="3">
    <source>
        <dbReference type="EMBL" id="UPL48777.1"/>
    </source>
</evidence>
<keyword evidence="2" id="KW-0732">Signal</keyword>
<evidence type="ECO:0000256" key="2">
    <source>
        <dbReference type="SAM" id="SignalP"/>
    </source>
</evidence>
<protein>
    <submittedName>
        <fullName evidence="3">Uncharacterized protein</fullName>
    </submittedName>
</protein>
<dbReference type="RefSeq" id="WP_244697930.1">
    <property type="nucleotide sequence ID" value="NZ_CP095848.1"/>
</dbReference>
<reference evidence="3 4" key="1">
    <citation type="submission" date="2022-04" db="EMBL/GenBank/DDBJ databases">
        <title>Hymenobacter sp. isolated from the air.</title>
        <authorList>
            <person name="Won M."/>
            <person name="Lee C.-M."/>
            <person name="Woen H.-Y."/>
            <person name="Kwon S.-W."/>
        </authorList>
    </citation>
    <scope>NUCLEOTIDE SEQUENCE [LARGE SCALE GENOMIC DNA]</scope>
    <source>
        <strain evidence="4">5516 S-25</strain>
    </source>
</reference>
<dbReference type="Proteomes" id="UP000829647">
    <property type="component" value="Chromosome"/>
</dbReference>
<name>A0ABY4J9Z6_9BACT</name>
<feature type="signal peptide" evidence="2">
    <location>
        <begin position="1"/>
        <end position="19"/>
    </location>
</feature>
<proteinExistence type="predicted"/>
<dbReference type="EMBL" id="CP095848">
    <property type="protein sequence ID" value="UPL48777.1"/>
    <property type="molecule type" value="Genomic_DNA"/>
</dbReference>
<gene>
    <name evidence="3" type="ORF">MWH26_16500</name>
</gene>
<evidence type="ECO:0000256" key="1">
    <source>
        <dbReference type="SAM" id="Phobius"/>
    </source>
</evidence>
<feature type="chain" id="PRO_5046643142" evidence="2">
    <location>
        <begin position="20"/>
        <end position="201"/>
    </location>
</feature>
<keyword evidence="1" id="KW-0472">Membrane</keyword>
<feature type="transmembrane region" description="Helical" evidence="1">
    <location>
        <begin position="175"/>
        <end position="195"/>
    </location>
</feature>
<organism evidence="3 4">
    <name type="scientific">Hymenobacter sublimis</name>
    <dbReference type="NCBI Taxonomy" id="2933777"/>
    <lineage>
        <taxon>Bacteria</taxon>
        <taxon>Pseudomonadati</taxon>
        <taxon>Bacteroidota</taxon>
        <taxon>Cytophagia</taxon>
        <taxon>Cytophagales</taxon>
        <taxon>Hymenobacteraceae</taxon>
        <taxon>Hymenobacter</taxon>
    </lineage>
</organism>